<dbReference type="NCBIfam" id="TIGR03993">
    <property type="entry name" value="hydrog_HybE"/>
    <property type="match status" value="1"/>
</dbReference>
<keyword evidence="4" id="KW-1185">Reference proteome</keyword>
<dbReference type="InterPro" id="IPR023994">
    <property type="entry name" value="NiFe-hyd_HybE"/>
</dbReference>
<sequence>MTPRSTSTTIFPDWQNPDSRRIIGVNTMHDLQQLTCLIEETFTRIQEEQMQGIPLLNPMLQVATVGFQHYQGRSIGIVITPWMMNLIMFPAENEDWSEMELGHKQPHRLPANQYKFMVNEIDGIGRCQTHSLYSPMHEFVNQQHAEAAARSFMQTLMVEVDEPDEDPYDEELLGRILRGEEEVEIDVDGYAIAEQVSETAEESRESAISRRELLRGITHRET</sequence>
<protein>
    <submittedName>
        <fullName evidence="3">Hydrogenase-2 operon protein HybE</fullName>
    </submittedName>
</protein>
<feature type="region of interest" description="Disordered" evidence="2">
    <location>
        <begin position="197"/>
        <end position="222"/>
    </location>
</feature>
<dbReference type="Gene3D" id="3.30.1460.40">
    <property type="entry name" value="[NiFe]-hydrogenase assembly chaperone, HybE"/>
    <property type="match status" value="1"/>
</dbReference>
<organism evidence="3 4">
    <name type="scientific">Candidatus Thiodiazotropha endolucinida</name>
    <dbReference type="NCBI Taxonomy" id="1655433"/>
    <lineage>
        <taxon>Bacteria</taxon>
        <taxon>Pseudomonadati</taxon>
        <taxon>Pseudomonadota</taxon>
        <taxon>Gammaproteobacteria</taxon>
        <taxon>Chromatiales</taxon>
        <taxon>Sedimenticolaceae</taxon>
        <taxon>Candidatus Thiodiazotropha</taxon>
    </lineage>
</organism>
<dbReference type="Pfam" id="PF11939">
    <property type="entry name" value="NiFe-hyd_HybE"/>
    <property type="match status" value="1"/>
</dbReference>
<dbReference type="InterPro" id="IPR038530">
    <property type="entry name" value="NiFe-hyd_HybE_sf"/>
</dbReference>
<dbReference type="OrthoDB" id="7060130at2"/>
<name>A0A7Z1AGX5_9GAMM</name>
<proteinExistence type="inferred from homology"/>
<feature type="compositionally biased region" description="Basic and acidic residues" evidence="2">
    <location>
        <begin position="201"/>
        <end position="222"/>
    </location>
</feature>
<dbReference type="AlphaFoldDB" id="A0A7Z1AGX5"/>
<accession>A0A7Z1AGX5</accession>
<dbReference type="EMBL" id="MARB01000005">
    <property type="protein sequence ID" value="ODJ88569.1"/>
    <property type="molecule type" value="Genomic_DNA"/>
</dbReference>
<reference evidence="3 4" key="1">
    <citation type="submission" date="2016-06" db="EMBL/GenBank/DDBJ databases">
        <title>Genome sequence of endosymbiont of Candidatus Endolucinida thiodiazotropha.</title>
        <authorList>
            <person name="Poehlein A."/>
            <person name="Koenig S."/>
            <person name="Heiden S.E."/>
            <person name="Thuermer A."/>
            <person name="Voget S."/>
            <person name="Daniel R."/>
            <person name="Markert S."/>
            <person name="Gros O."/>
            <person name="Schweder T."/>
        </authorList>
    </citation>
    <scope>NUCLEOTIDE SEQUENCE [LARGE SCALE GENOMIC DNA]</scope>
    <source>
        <strain evidence="3 4">COS</strain>
    </source>
</reference>
<gene>
    <name evidence="3" type="primary">hybE_2</name>
    <name evidence="3" type="ORF">CODIS_11150</name>
</gene>
<evidence type="ECO:0000313" key="4">
    <source>
        <dbReference type="Proteomes" id="UP000094769"/>
    </source>
</evidence>
<comment type="caution">
    <text evidence="3">The sequence shown here is derived from an EMBL/GenBank/DDBJ whole genome shotgun (WGS) entry which is preliminary data.</text>
</comment>
<comment type="similarity">
    <text evidence="1">Belongs to the HupJ family.</text>
</comment>
<evidence type="ECO:0000256" key="1">
    <source>
        <dbReference type="ARBA" id="ARBA00006532"/>
    </source>
</evidence>
<evidence type="ECO:0000256" key="2">
    <source>
        <dbReference type="SAM" id="MobiDB-lite"/>
    </source>
</evidence>
<dbReference type="Proteomes" id="UP000094769">
    <property type="component" value="Unassembled WGS sequence"/>
</dbReference>
<evidence type="ECO:0000313" key="3">
    <source>
        <dbReference type="EMBL" id="ODJ88569.1"/>
    </source>
</evidence>